<proteinExistence type="predicted"/>
<evidence type="ECO:0000256" key="1">
    <source>
        <dbReference type="SAM" id="MobiDB-lite"/>
    </source>
</evidence>
<evidence type="ECO:0000313" key="2">
    <source>
        <dbReference type="EMBL" id="HBK53525.1"/>
    </source>
</evidence>
<dbReference type="STRING" id="378794.GCA_001570625_00148"/>
<comment type="caution">
    <text evidence="2">The sequence shown here is derived from an EMBL/GenBank/DDBJ whole genome shotgun (WGS) entry which is preliminary data.</text>
</comment>
<dbReference type="AlphaFoldDB" id="A0A354YW08"/>
<sequence length="176" mass="20647">MTRKNSGLKYGRLGNNFIMTREIIIRIIESFKQQRQSYFRMLDLAGEQLAILEKNRGKVYADEIEVLLARRNKLLEEINQNNQENRNLQQRIVKELGLEGFVLSQLENKLESEQYQALKEQISNLSKLLEMISEKDQRSQELMQQAINSQRKKGPRSSSRQASQAYKQSMEHKIDS</sequence>
<dbReference type="Proteomes" id="UP000263273">
    <property type="component" value="Unassembled WGS sequence"/>
</dbReference>
<evidence type="ECO:0008006" key="4">
    <source>
        <dbReference type="Google" id="ProtNLM"/>
    </source>
</evidence>
<feature type="compositionally biased region" description="Polar residues" evidence="1">
    <location>
        <begin position="140"/>
        <end position="149"/>
    </location>
</feature>
<feature type="compositionally biased region" description="Polar residues" evidence="1">
    <location>
        <begin position="156"/>
        <end position="167"/>
    </location>
</feature>
<reference evidence="2 3" key="1">
    <citation type="journal article" date="2018" name="Nat. Biotechnol.">
        <title>A standardized bacterial taxonomy based on genome phylogeny substantially revises the tree of life.</title>
        <authorList>
            <person name="Parks D.H."/>
            <person name="Chuvochina M."/>
            <person name="Waite D.W."/>
            <person name="Rinke C."/>
            <person name="Skarshewski A."/>
            <person name="Chaumeil P.A."/>
            <person name="Hugenholtz P."/>
        </authorList>
    </citation>
    <scope>NUCLEOTIDE SEQUENCE [LARGE SCALE GENOMIC DNA]</scope>
    <source>
        <strain evidence="2">UBA10948</strain>
    </source>
</reference>
<evidence type="ECO:0000313" key="3">
    <source>
        <dbReference type="Proteomes" id="UP000263273"/>
    </source>
</evidence>
<feature type="region of interest" description="Disordered" evidence="1">
    <location>
        <begin position="139"/>
        <end position="176"/>
    </location>
</feature>
<accession>A0A354YW08</accession>
<name>A0A354YW08_9FIRM</name>
<organism evidence="2 3">
    <name type="scientific">Syntrophomonas wolfei</name>
    <dbReference type="NCBI Taxonomy" id="863"/>
    <lineage>
        <taxon>Bacteria</taxon>
        <taxon>Bacillati</taxon>
        <taxon>Bacillota</taxon>
        <taxon>Clostridia</taxon>
        <taxon>Eubacteriales</taxon>
        <taxon>Syntrophomonadaceae</taxon>
        <taxon>Syntrophomonas</taxon>
    </lineage>
</organism>
<protein>
    <recommendedName>
        <fullName evidence="4">Flagellar protein FlgN</fullName>
    </recommendedName>
</protein>
<gene>
    <name evidence="2" type="ORF">DDZ44_06290</name>
</gene>
<dbReference type="EMBL" id="DNZF01000140">
    <property type="protein sequence ID" value="HBK53525.1"/>
    <property type="molecule type" value="Genomic_DNA"/>
</dbReference>